<sequence>MKPTPPKRALRFLRWFCREDYLEEIEGDLTELYEDHYERSPGKAKWRFVWNVIHYFRPAFFRLSKTNNYLNPITMFRYNFLFTYRNFKRYKSSFFINLIGLSTGLASVLLIYLWVYDELSFDKFHQKDARLFQVLRNIDKGERGIKTSESNSDLLAPALIETFGEVEYVVPVAHEATNSILSANDKKIKAKGQMAGKDFFNLFSFKLIEGDKDHVLSDKNFIVISQQLAASLFGTDESVLGNVIGVVDNSDGQVVYKGNYVISGVFDITDVKSLQEFDFLLTNKLFLDKRDPGDLDWGSNNASVYLSLHEGVDVDEFNVKINDFYRSKLEPLYGEKHPEWIGNMFVQRYADRYLYDRYEHGVLVGGRIDYVLLFSTIALIILIIACINFMNLSTAQASRRLKEVGVKKIIGVPRIALILQYVGESIVLAVVSSLMAILVVFFLLPQFNVITAKQLSVEWNSHLILGVVTIVLFTGIIAGSYPAFFLSGLRPIEVLKTNLKTSLGELLIRKGLVIFQFSISIILIVAVLVVSRQIDFVQSKNLGYDKDNILTFEKEGNLVENLEPFLSEVKTTVGVVNATILEGSISEFESSTRGFTYGSVGYDYLETLGIELKEGRSFSREFGQEGSKVILNETAVKHFDLVEPVGKIIDWRGKREVIGVVKDFHYKSLYEEIKPMFLIFRPEWANTIVVKIQSGNEKATIARLEKLYHKFNPGIPFEFTFLDEAYQAIYASEQRIASLSKYFAIIAIIISCLGLFGLAAFTAERRLKEIGIRKILGSGELRIINLLSRDYTKMVLISILIAWPISYFIVNSWLSGFAYKIELEWWFFITSAFTALFIAWFAVGTQTVKAARVKLTECLKDE</sequence>
<dbReference type="InterPro" id="IPR050250">
    <property type="entry name" value="Macrolide_Exporter_MacB"/>
</dbReference>
<dbReference type="PANTHER" id="PTHR30572:SF18">
    <property type="entry name" value="ABC-TYPE MACROLIDE FAMILY EXPORT SYSTEM PERMEASE COMPONENT 2"/>
    <property type="match status" value="1"/>
</dbReference>
<dbReference type="Pfam" id="PF02687">
    <property type="entry name" value="FtsX"/>
    <property type="match status" value="2"/>
</dbReference>
<feature type="transmembrane region" description="Helical" evidence="6">
    <location>
        <begin position="507"/>
        <end position="530"/>
    </location>
</feature>
<evidence type="ECO:0000313" key="10">
    <source>
        <dbReference type="Proteomes" id="UP001172083"/>
    </source>
</evidence>
<evidence type="ECO:0000256" key="2">
    <source>
        <dbReference type="ARBA" id="ARBA00022475"/>
    </source>
</evidence>
<evidence type="ECO:0000256" key="4">
    <source>
        <dbReference type="ARBA" id="ARBA00022989"/>
    </source>
</evidence>
<evidence type="ECO:0000256" key="1">
    <source>
        <dbReference type="ARBA" id="ARBA00004651"/>
    </source>
</evidence>
<evidence type="ECO:0000259" key="7">
    <source>
        <dbReference type="Pfam" id="PF02687"/>
    </source>
</evidence>
<feature type="domain" description="ABC3 transporter permease C-terminal" evidence="7">
    <location>
        <begin position="743"/>
        <end position="852"/>
    </location>
</feature>
<gene>
    <name evidence="9" type="ORF">QQ020_15375</name>
</gene>
<accession>A0ABT8L6R1</accession>
<dbReference type="NCBIfam" id="NF038404">
    <property type="entry name" value="perm_prefix_2"/>
    <property type="match status" value="1"/>
</dbReference>
<evidence type="ECO:0000259" key="8">
    <source>
        <dbReference type="Pfam" id="PF12704"/>
    </source>
</evidence>
<evidence type="ECO:0000256" key="3">
    <source>
        <dbReference type="ARBA" id="ARBA00022692"/>
    </source>
</evidence>
<feature type="transmembrane region" description="Helical" evidence="6">
    <location>
        <begin position="415"/>
        <end position="443"/>
    </location>
</feature>
<protein>
    <submittedName>
        <fullName evidence="9">ABC transporter permease</fullName>
    </submittedName>
</protein>
<comment type="caution">
    <text evidence="9">The sequence shown here is derived from an EMBL/GenBank/DDBJ whole genome shotgun (WGS) entry which is preliminary data.</text>
</comment>
<feature type="transmembrane region" description="Helical" evidence="6">
    <location>
        <begin position="795"/>
        <end position="819"/>
    </location>
</feature>
<keyword evidence="3 6" id="KW-0812">Transmembrane</keyword>
<evidence type="ECO:0000313" key="9">
    <source>
        <dbReference type="EMBL" id="MDN5213450.1"/>
    </source>
</evidence>
<proteinExistence type="predicted"/>
<evidence type="ECO:0000256" key="6">
    <source>
        <dbReference type="SAM" id="Phobius"/>
    </source>
</evidence>
<dbReference type="InterPro" id="IPR047699">
    <property type="entry name" value="Permease_put_prefix"/>
</dbReference>
<dbReference type="RefSeq" id="WP_346758789.1">
    <property type="nucleotide sequence ID" value="NZ_JAUJEB010000003.1"/>
</dbReference>
<dbReference type="Proteomes" id="UP001172083">
    <property type="component" value="Unassembled WGS sequence"/>
</dbReference>
<dbReference type="PANTHER" id="PTHR30572">
    <property type="entry name" value="MEMBRANE COMPONENT OF TRANSPORTER-RELATED"/>
    <property type="match status" value="1"/>
</dbReference>
<feature type="domain" description="ABC3 transporter permease C-terminal" evidence="7">
    <location>
        <begin position="376"/>
        <end position="487"/>
    </location>
</feature>
<evidence type="ECO:0000256" key="5">
    <source>
        <dbReference type="ARBA" id="ARBA00023136"/>
    </source>
</evidence>
<comment type="subcellular location">
    <subcellularLocation>
        <location evidence="1">Cell membrane</location>
        <topology evidence="1">Multi-pass membrane protein</topology>
    </subcellularLocation>
</comment>
<feature type="domain" description="MacB-like periplasmic core" evidence="8">
    <location>
        <begin position="565"/>
        <end position="702"/>
    </location>
</feature>
<feature type="transmembrane region" description="Helical" evidence="6">
    <location>
        <begin position="463"/>
        <end position="486"/>
    </location>
</feature>
<dbReference type="EMBL" id="JAUJEB010000003">
    <property type="protein sequence ID" value="MDN5213450.1"/>
    <property type="molecule type" value="Genomic_DNA"/>
</dbReference>
<dbReference type="InterPro" id="IPR003838">
    <property type="entry name" value="ABC3_permease_C"/>
</dbReference>
<feature type="transmembrane region" description="Helical" evidence="6">
    <location>
        <begin position="825"/>
        <end position="843"/>
    </location>
</feature>
<keyword evidence="2" id="KW-1003">Cell membrane</keyword>
<keyword evidence="5 6" id="KW-0472">Membrane</keyword>
<feature type="domain" description="MacB-like periplasmic core" evidence="8">
    <location>
        <begin position="95"/>
        <end position="322"/>
    </location>
</feature>
<dbReference type="InterPro" id="IPR025857">
    <property type="entry name" value="MacB_PCD"/>
</dbReference>
<organism evidence="9 10">
    <name type="scientific">Agaribacillus aureus</name>
    <dbReference type="NCBI Taxonomy" id="3051825"/>
    <lineage>
        <taxon>Bacteria</taxon>
        <taxon>Pseudomonadati</taxon>
        <taxon>Bacteroidota</taxon>
        <taxon>Cytophagia</taxon>
        <taxon>Cytophagales</taxon>
        <taxon>Splendidivirgaceae</taxon>
        <taxon>Agaribacillus</taxon>
    </lineage>
</organism>
<feature type="transmembrane region" description="Helical" evidence="6">
    <location>
        <begin position="742"/>
        <end position="763"/>
    </location>
</feature>
<keyword evidence="10" id="KW-1185">Reference proteome</keyword>
<keyword evidence="4 6" id="KW-1133">Transmembrane helix</keyword>
<feature type="transmembrane region" description="Helical" evidence="6">
    <location>
        <begin position="370"/>
        <end position="394"/>
    </location>
</feature>
<reference evidence="9" key="1">
    <citation type="submission" date="2023-06" db="EMBL/GenBank/DDBJ databases">
        <title>Genomic of Agaribacillus aureum.</title>
        <authorList>
            <person name="Wang G."/>
        </authorList>
    </citation>
    <scope>NUCLEOTIDE SEQUENCE</scope>
    <source>
        <strain evidence="9">BMA12</strain>
    </source>
</reference>
<feature type="transmembrane region" description="Helical" evidence="6">
    <location>
        <begin position="94"/>
        <end position="115"/>
    </location>
</feature>
<name>A0ABT8L6R1_9BACT</name>
<dbReference type="Pfam" id="PF12704">
    <property type="entry name" value="MacB_PCD"/>
    <property type="match status" value="2"/>
</dbReference>